<feature type="region of interest" description="Disordered" evidence="1">
    <location>
        <begin position="1"/>
        <end position="64"/>
    </location>
</feature>
<feature type="region of interest" description="Disordered" evidence="1">
    <location>
        <begin position="156"/>
        <end position="183"/>
    </location>
</feature>
<dbReference type="InterPro" id="IPR002577">
    <property type="entry name" value="HTH_HxlR"/>
</dbReference>
<proteinExistence type="predicted"/>
<accession>A0ABD5W417</accession>
<organism evidence="3 4">
    <name type="scientific">Halovenus salina</name>
    <dbReference type="NCBI Taxonomy" id="1510225"/>
    <lineage>
        <taxon>Archaea</taxon>
        <taxon>Methanobacteriati</taxon>
        <taxon>Methanobacteriota</taxon>
        <taxon>Stenosarchaea group</taxon>
        <taxon>Halobacteria</taxon>
        <taxon>Halobacteriales</taxon>
        <taxon>Haloarculaceae</taxon>
        <taxon>Halovenus</taxon>
    </lineage>
</organism>
<evidence type="ECO:0000256" key="1">
    <source>
        <dbReference type="SAM" id="MobiDB-lite"/>
    </source>
</evidence>
<evidence type="ECO:0000313" key="4">
    <source>
        <dbReference type="Proteomes" id="UP001596445"/>
    </source>
</evidence>
<feature type="domain" description="HTH hxlR-type" evidence="2">
    <location>
        <begin position="74"/>
        <end position="147"/>
    </location>
</feature>
<gene>
    <name evidence="3" type="ORF">ACFQQG_13125</name>
</gene>
<sequence>MEPEEEDNNMPNDTSNTSDDETETVGNLEKTSNSGSVYPDKNSKSVDATEDTKPDDEPETEIDHQKVRDFFQKKGAVEILAQLADGPKRFSEIDDALVVSHGTVASRLTEGAKTGLWKEYFQYPDDGGKIKLYQLNPEAEDLAEIAQHNNIAETTERKRQATEQHADAVSNFQDEIKTDDSET</sequence>
<keyword evidence="4" id="KW-1185">Reference proteome</keyword>
<dbReference type="Gene3D" id="1.10.10.10">
    <property type="entry name" value="Winged helix-like DNA-binding domain superfamily/Winged helix DNA-binding domain"/>
    <property type="match status" value="1"/>
</dbReference>
<name>A0ABD5W417_9EURY</name>
<evidence type="ECO:0000259" key="2">
    <source>
        <dbReference type="Pfam" id="PF01638"/>
    </source>
</evidence>
<dbReference type="Pfam" id="PF01638">
    <property type="entry name" value="HxlR"/>
    <property type="match status" value="1"/>
</dbReference>
<feature type="compositionally biased region" description="Basic and acidic residues" evidence="1">
    <location>
        <begin position="156"/>
        <end position="166"/>
    </location>
</feature>
<protein>
    <submittedName>
        <fullName evidence="3">Winged helix-turn-helix transcriptional regulator</fullName>
    </submittedName>
</protein>
<dbReference type="RefSeq" id="WP_382185882.1">
    <property type="nucleotide sequence ID" value="NZ_JBHSZI010000001.1"/>
</dbReference>
<dbReference type="EMBL" id="JBHSZI010000001">
    <property type="protein sequence ID" value="MFC7058938.1"/>
    <property type="molecule type" value="Genomic_DNA"/>
</dbReference>
<evidence type="ECO:0000313" key="3">
    <source>
        <dbReference type="EMBL" id="MFC7058938.1"/>
    </source>
</evidence>
<feature type="compositionally biased region" description="Basic and acidic residues" evidence="1">
    <location>
        <begin position="174"/>
        <end position="183"/>
    </location>
</feature>
<dbReference type="SUPFAM" id="SSF46785">
    <property type="entry name" value="Winged helix' DNA-binding domain"/>
    <property type="match status" value="1"/>
</dbReference>
<dbReference type="InterPro" id="IPR036390">
    <property type="entry name" value="WH_DNA-bd_sf"/>
</dbReference>
<comment type="caution">
    <text evidence="3">The sequence shown here is derived from an EMBL/GenBank/DDBJ whole genome shotgun (WGS) entry which is preliminary data.</text>
</comment>
<dbReference type="Proteomes" id="UP001596445">
    <property type="component" value="Unassembled WGS sequence"/>
</dbReference>
<reference evidence="3 4" key="1">
    <citation type="journal article" date="2019" name="Int. J. Syst. Evol. Microbiol.">
        <title>The Global Catalogue of Microorganisms (GCM) 10K type strain sequencing project: providing services to taxonomists for standard genome sequencing and annotation.</title>
        <authorList>
            <consortium name="The Broad Institute Genomics Platform"/>
            <consortium name="The Broad Institute Genome Sequencing Center for Infectious Disease"/>
            <person name="Wu L."/>
            <person name="Ma J."/>
        </authorList>
    </citation>
    <scope>NUCLEOTIDE SEQUENCE [LARGE SCALE GENOMIC DNA]</scope>
    <source>
        <strain evidence="3 4">JCM 30072</strain>
    </source>
</reference>
<dbReference type="InterPro" id="IPR036388">
    <property type="entry name" value="WH-like_DNA-bd_sf"/>
</dbReference>
<dbReference type="AlphaFoldDB" id="A0ABD5W417"/>